<reference evidence="1" key="1">
    <citation type="submission" date="2022-03" db="EMBL/GenBank/DDBJ databases">
        <title>Interactions between chemoautotrophic and heterotrophic bacteria.</title>
        <authorList>
            <person name="Santoro A."/>
        </authorList>
    </citation>
    <scope>NUCLEOTIDE SEQUENCE</scope>
    <source>
        <strain evidence="1">Nb-106</strain>
    </source>
</reference>
<evidence type="ECO:0000313" key="2">
    <source>
        <dbReference type="Proteomes" id="UP001205486"/>
    </source>
</evidence>
<sequence length="1167" mass="117207">MKSSTALARLMPAGAIAVMAGAMPLPFADEARAQAVWIGGTDSDYHTASNWNPAAVPNSTVTELLFGATALNTTVSATEGSNAGALVFEAGAPSFVFNMGPAPTGFGLHGAGIVNNSGLVQTINLNNAGLIMRNNTSMDANVVLNLTGTAQMDFNDASSGGLAAFNLNTNNGLLILGNNHAVSLGSLSGTGWRVQFSGHNQSLTIGGNNQSTSYSGQLWQAASGSNASLIKVGTGTLTLSGTTNYTGGTTISGGTLSVSNNGHLGASSGALTLNGGALRITGNAFSSTARNITLGMNGGSFDIASASNIFTTTQNIGGPGGLTKIGAGTLALAGNNTYAGATTINAGTLLVNGSIASSSLTTVEAGGTLGGSGTVGNTFVNAGGILSAGNSPGTLTVAGDLTLNAGSTSVFELGAPGIVGGVSNDLVIVTGNLSLGGTLLTPGAVSGYYRLFDFGGTVSGSFSTVPAGATVSLDIPQQVNLLVNQGGQRVQFWDGVDQMGNGTVDGGAGTWNATNTNWTGAPGQAAINDRWRGEVGVFAGAAGTVTTSGGLSFEGLQFKTDGYHLTGGALAMTGDSHGNAAASFINVDGGVTAAISAPLTGAGIGLDKLGGGTLILAGNHAYTGATTVKSGTLLVNGSIASSSLTTVETGTTLGGDGTVGNTLINGGTLAPGNNGIGTLTVQGNLALTAASRYMVDVSPANSDFTRVTGAATLGGATVQAQFAPGSYVERRYTILTADGGVNGTFAGPIATNLPTNFKTALAYDGSNAWLDLALSFRQDGLSINQRNVANTLADFFNNNGGIPLAFGALSPQGLSQVSGEVATAAAQGAFDAQNQFLNTMTDPFVAGAQTPYSQSSQALGYAEAPRRRGDARDAFASLEPPPASGFEQRWRVFGAAYGGSTHISGNSVVGSHDVNSQVYGGTGGATYALSPSTNVGFALNGGGTAFGLANGLGSGRSDLFQAGAFAQQAIARSGYLNTALSYGWHDVTTNRTAPITGERLRANYRAGVLAGRIEAGWRIDTQLAGVIPYAAAQAVSYRMPSYFEQGDGSPASFALGYAARNILATRSEFGLRFDRSTAVNEALLTFRGRAAWAHYFDTARNVAATFQSLPGTGFVVNGARIASDAALVTAGAELAWSNGLSLASSFEGEFSSNVASFIGRGTLRYAW</sequence>
<organism evidence="1 2">
    <name type="scientific">Nitrobacter winogradskyi</name>
    <name type="common">Nitrobacter agilis</name>
    <dbReference type="NCBI Taxonomy" id="913"/>
    <lineage>
        <taxon>Bacteria</taxon>
        <taxon>Pseudomonadati</taxon>
        <taxon>Pseudomonadota</taxon>
        <taxon>Alphaproteobacteria</taxon>
        <taxon>Hyphomicrobiales</taxon>
        <taxon>Nitrobacteraceae</taxon>
        <taxon>Nitrobacter</taxon>
    </lineage>
</organism>
<accession>A0ACC6AFP3</accession>
<comment type="caution">
    <text evidence="1">The sequence shown here is derived from an EMBL/GenBank/DDBJ whole genome shotgun (WGS) entry which is preliminary data.</text>
</comment>
<protein>
    <submittedName>
        <fullName evidence="1">Autotransporter-associated beta strand protein</fullName>
    </submittedName>
</protein>
<name>A0ACC6AFP3_NITWI</name>
<proteinExistence type="predicted"/>
<evidence type="ECO:0000313" key="1">
    <source>
        <dbReference type="EMBL" id="MCP1998670.1"/>
    </source>
</evidence>
<gene>
    <name evidence="1" type="ORF">J2S34_001092</name>
</gene>
<dbReference type="EMBL" id="JALJZS010000001">
    <property type="protein sequence ID" value="MCP1998670.1"/>
    <property type="molecule type" value="Genomic_DNA"/>
</dbReference>
<dbReference type="Proteomes" id="UP001205486">
    <property type="component" value="Unassembled WGS sequence"/>
</dbReference>
<keyword evidence="2" id="KW-1185">Reference proteome</keyword>